<dbReference type="SUPFAM" id="SSF75001">
    <property type="entry name" value="Dipeptidyl peptidase I (cathepsin C), exclusion domain"/>
    <property type="match status" value="1"/>
</dbReference>
<evidence type="ECO:0000256" key="2">
    <source>
        <dbReference type="ARBA" id="ARBA00001923"/>
    </source>
</evidence>
<dbReference type="SMART" id="SM00645">
    <property type="entry name" value="Pept_C1"/>
    <property type="match status" value="1"/>
</dbReference>
<evidence type="ECO:0000313" key="21">
    <source>
        <dbReference type="Proteomes" id="UP001174136"/>
    </source>
</evidence>
<dbReference type="Proteomes" id="UP001174136">
    <property type="component" value="Unassembled WGS sequence"/>
</dbReference>
<keyword evidence="11" id="KW-0868">Chloride</keyword>
<evidence type="ECO:0000256" key="16">
    <source>
        <dbReference type="ARBA" id="ARBA00045556"/>
    </source>
</evidence>
<feature type="compositionally biased region" description="Polar residues" evidence="17">
    <location>
        <begin position="307"/>
        <end position="322"/>
    </location>
</feature>
<comment type="cofactor">
    <cofactor evidence="2">
        <name>chloride</name>
        <dbReference type="ChEBI" id="CHEBI:17996"/>
    </cofactor>
</comment>
<proteinExistence type="inferred from homology"/>
<comment type="function">
    <text evidence="16">Thiol protease. Has dipeptidylpeptidase activity. Active against a broad range of dipeptide substrates composed of both polar and hydrophobic amino acids. Proline cannot occupy the P1 position and arginine cannot occupy the P2 position of the substrate. Can act as both an exopeptidase and endopeptidase. Activates serine proteases such as elastase, cathepsin G and granzymes A and B.</text>
</comment>
<dbReference type="InterPro" id="IPR025661">
    <property type="entry name" value="Pept_asp_AS"/>
</dbReference>
<keyword evidence="8" id="KW-0378">Hydrolase</keyword>
<dbReference type="Pfam" id="PF00112">
    <property type="entry name" value="Peptidase_C1"/>
    <property type="match status" value="1"/>
</dbReference>
<protein>
    <recommendedName>
        <fullName evidence="6">Dipeptidyl peptidase 1</fullName>
        <ecNumber evidence="5">3.4.14.1</ecNumber>
    </recommendedName>
    <alternativeName>
        <fullName evidence="13">Cathepsin C</fullName>
    </alternativeName>
    <alternativeName>
        <fullName evidence="12">Cathepsin J</fullName>
    </alternativeName>
    <alternativeName>
        <fullName evidence="15">Dipeptidyl peptidase I</fullName>
    </alternativeName>
    <alternativeName>
        <fullName evidence="14">Dipeptidyl transferase</fullName>
    </alternativeName>
</protein>
<evidence type="ECO:0000256" key="15">
    <source>
        <dbReference type="ARBA" id="ARBA00032961"/>
    </source>
</evidence>
<dbReference type="PANTHER" id="PTHR12411">
    <property type="entry name" value="CYSTEINE PROTEASE FAMILY C1-RELATED"/>
    <property type="match status" value="1"/>
</dbReference>
<keyword evidence="21" id="KW-1185">Reference proteome</keyword>
<evidence type="ECO:0000256" key="9">
    <source>
        <dbReference type="ARBA" id="ARBA00022807"/>
    </source>
</evidence>
<comment type="catalytic activity">
    <reaction evidence="1">
        <text>Release of an N-terminal dipeptide, Xaa-Yaa-|-Zaa-, except when Xaa is Arg or Lys, or Yaa or Zaa is Pro.</text>
        <dbReference type="EC" id="3.4.14.1"/>
    </reaction>
</comment>
<dbReference type="PROSITE" id="PS00139">
    <property type="entry name" value="THIOL_PROTEASE_CYS"/>
    <property type="match status" value="1"/>
</dbReference>
<evidence type="ECO:0000256" key="5">
    <source>
        <dbReference type="ARBA" id="ARBA00012059"/>
    </source>
</evidence>
<dbReference type="FunFam" id="2.40.128.80:FF:000001">
    <property type="entry name" value="Dipeptidyl peptidase 1"/>
    <property type="match status" value="1"/>
</dbReference>
<evidence type="ECO:0000313" key="20">
    <source>
        <dbReference type="EMBL" id="KAK0146343.1"/>
    </source>
</evidence>
<dbReference type="Pfam" id="PF08773">
    <property type="entry name" value="CathepsinC_exc"/>
    <property type="match status" value="1"/>
</dbReference>
<evidence type="ECO:0000256" key="14">
    <source>
        <dbReference type="ARBA" id="ARBA00030778"/>
    </source>
</evidence>
<dbReference type="GO" id="GO:0006508">
    <property type="term" value="P:proteolysis"/>
    <property type="evidence" value="ECO:0007669"/>
    <property type="project" value="UniProtKB-KW"/>
</dbReference>
<accession>A0AA47P3H0</accession>
<evidence type="ECO:0000256" key="11">
    <source>
        <dbReference type="ARBA" id="ARBA00023214"/>
    </source>
</evidence>
<feature type="domain" description="Peptidase C1A papain C-terminal" evidence="19">
    <location>
        <begin position="380"/>
        <end position="606"/>
    </location>
</feature>
<dbReference type="PRINTS" id="PR00705">
    <property type="entry name" value="PAPAIN"/>
</dbReference>
<gene>
    <name evidence="20" type="primary">CTSC</name>
    <name evidence="20" type="ORF">N1851_014366</name>
</gene>
<feature type="chain" id="PRO_5041279975" description="Dipeptidyl peptidase 1" evidence="18">
    <location>
        <begin position="26"/>
        <end position="611"/>
    </location>
</feature>
<feature type="signal peptide" evidence="18">
    <location>
        <begin position="1"/>
        <end position="25"/>
    </location>
</feature>
<sequence>MTAWIFIWSATIWLLLSLVHQPVTGLFQYSAAELLLLHLHLSAPPPAVLHLHPDIAFLPRRRYIHRGSRRSFQMSAYYGLSDNGSSLCCRNYGDQIQNLRSSGTADPSGTQQTPAEPSRPQRNPAEPQRNPAGLSGTQQTVCVAMRVSGTATVLLCVLSLWVEASLADTPANCTYEDLLGTWVFQVSTGGHNKSINCSNEATGVKTVTVTLNKPADASDEMGNVGFFTMIYNQGFEVVINNYKWFAFFKVNVIFEMVTRYTTEGQNVTSYCDQTLPGWVHDVLGKSWACFVAKRVEPIPPRSAVDPATTSPSTQPPHKTNTDFIDSINSVQSSWTAAYYSDHEKYSQKDWYYRAGGPASRIPVRVQPAPLTEGMPKLASLPRSWDWRDVHGSNYLSPVRNQGACGSCYSFAAMGMLEARIRIYTNNSQAPILSPQQIVSCSHYSQGCDGGFPYLIGKYVQDFGIVEESCLPYEGVVTPCRIPRSCGRLYTAEYSYVGGYYGGCSEAAMMKELLSEGPIAVSFEVYPDFRYYKGGIYHHTGLLDATDPFELTNHAVLLVGYGRCNKTGQKYWVVKNSWGTAWGEEGFFRIRRGTDECAIESIGVGAIPIQAL</sequence>
<evidence type="ECO:0000256" key="4">
    <source>
        <dbReference type="ARBA" id="ARBA00011610"/>
    </source>
</evidence>
<dbReference type="Gene3D" id="3.90.70.10">
    <property type="entry name" value="Cysteine proteinases"/>
    <property type="match status" value="1"/>
</dbReference>
<dbReference type="PROSITE" id="PS00640">
    <property type="entry name" value="THIOL_PROTEASE_ASN"/>
    <property type="match status" value="1"/>
</dbReference>
<dbReference type="EMBL" id="JAOPHQ010002587">
    <property type="protein sequence ID" value="KAK0146343.1"/>
    <property type="molecule type" value="Genomic_DNA"/>
</dbReference>
<evidence type="ECO:0000256" key="1">
    <source>
        <dbReference type="ARBA" id="ARBA00000738"/>
    </source>
</evidence>
<dbReference type="InterPro" id="IPR014882">
    <property type="entry name" value="CathepsinC_exc"/>
</dbReference>
<dbReference type="GO" id="GO:0008234">
    <property type="term" value="F:cysteine-type peptidase activity"/>
    <property type="evidence" value="ECO:0007669"/>
    <property type="project" value="UniProtKB-KW"/>
</dbReference>
<dbReference type="EC" id="3.4.14.1" evidence="5"/>
<evidence type="ECO:0000256" key="13">
    <source>
        <dbReference type="ARBA" id="ARBA00029779"/>
    </source>
</evidence>
<reference evidence="20" key="1">
    <citation type="journal article" date="2023" name="Front. Mar. Sci.">
        <title>A new Merluccius polli reference genome to investigate the effects of global change in West African waters.</title>
        <authorList>
            <person name="Mateo J.L."/>
            <person name="Blanco-Fernandez C."/>
            <person name="Garcia-Vazquez E."/>
            <person name="Machado-Schiaffino G."/>
        </authorList>
    </citation>
    <scope>NUCLEOTIDE SEQUENCE</scope>
    <source>
        <strain evidence="20">C29</strain>
        <tissue evidence="20">Fin</tissue>
    </source>
</reference>
<comment type="subunit">
    <text evidence="4">Tetramer of heterotrimers consisting of exclusion domain, heavy- and light chains.</text>
</comment>
<evidence type="ECO:0000256" key="6">
    <source>
        <dbReference type="ARBA" id="ARBA00014709"/>
    </source>
</evidence>
<dbReference type="InterPro" id="IPR000668">
    <property type="entry name" value="Peptidase_C1A_C"/>
</dbReference>
<dbReference type="AlphaFoldDB" id="A0AA47P3H0"/>
<dbReference type="InterPro" id="IPR000169">
    <property type="entry name" value="Pept_cys_AS"/>
</dbReference>
<dbReference type="Gene3D" id="2.40.128.80">
    <property type="entry name" value="Cathepsin C, exclusion domain"/>
    <property type="match status" value="1"/>
</dbReference>
<dbReference type="PROSITE" id="PS00639">
    <property type="entry name" value="THIOL_PROTEASE_HIS"/>
    <property type="match status" value="1"/>
</dbReference>
<comment type="similarity">
    <text evidence="3">Belongs to the peptidase C1 family.</text>
</comment>
<evidence type="ECO:0000256" key="3">
    <source>
        <dbReference type="ARBA" id="ARBA00008455"/>
    </source>
</evidence>
<evidence type="ECO:0000256" key="8">
    <source>
        <dbReference type="ARBA" id="ARBA00022801"/>
    </source>
</evidence>
<evidence type="ECO:0000256" key="12">
    <source>
        <dbReference type="ARBA" id="ARBA00029762"/>
    </source>
</evidence>
<evidence type="ECO:0000256" key="10">
    <source>
        <dbReference type="ARBA" id="ARBA00023157"/>
    </source>
</evidence>
<dbReference type="InterPro" id="IPR038765">
    <property type="entry name" value="Papain-like_cys_pep_sf"/>
</dbReference>
<keyword evidence="10" id="KW-1015">Disulfide bond</keyword>
<evidence type="ECO:0000256" key="17">
    <source>
        <dbReference type="SAM" id="MobiDB-lite"/>
    </source>
</evidence>
<organism evidence="20 21">
    <name type="scientific">Merluccius polli</name>
    <name type="common">Benguela hake</name>
    <name type="synonym">Merluccius cadenati</name>
    <dbReference type="NCBI Taxonomy" id="89951"/>
    <lineage>
        <taxon>Eukaryota</taxon>
        <taxon>Metazoa</taxon>
        <taxon>Chordata</taxon>
        <taxon>Craniata</taxon>
        <taxon>Vertebrata</taxon>
        <taxon>Euteleostomi</taxon>
        <taxon>Actinopterygii</taxon>
        <taxon>Neopterygii</taxon>
        <taxon>Teleostei</taxon>
        <taxon>Neoteleostei</taxon>
        <taxon>Acanthomorphata</taxon>
        <taxon>Zeiogadaria</taxon>
        <taxon>Gadariae</taxon>
        <taxon>Gadiformes</taxon>
        <taxon>Gadoidei</taxon>
        <taxon>Merlucciidae</taxon>
        <taxon>Merluccius</taxon>
    </lineage>
</organism>
<comment type="caution">
    <text evidence="20">The sequence shown here is derived from an EMBL/GenBank/DDBJ whole genome shotgun (WGS) entry which is preliminary data.</text>
</comment>
<keyword evidence="18" id="KW-0732">Signal</keyword>
<dbReference type="GO" id="GO:0008239">
    <property type="term" value="F:dipeptidyl-peptidase activity"/>
    <property type="evidence" value="ECO:0007669"/>
    <property type="project" value="UniProtKB-EC"/>
</dbReference>
<feature type="region of interest" description="Disordered" evidence="17">
    <location>
        <begin position="100"/>
        <end position="135"/>
    </location>
</feature>
<evidence type="ECO:0000256" key="18">
    <source>
        <dbReference type="SAM" id="SignalP"/>
    </source>
</evidence>
<dbReference type="InterPro" id="IPR025660">
    <property type="entry name" value="Pept_his_AS"/>
</dbReference>
<feature type="region of interest" description="Disordered" evidence="17">
    <location>
        <begin position="301"/>
        <end position="322"/>
    </location>
</feature>
<evidence type="ECO:0000256" key="7">
    <source>
        <dbReference type="ARBA" id="ARBA00022670"/>
    </source>
</evidence>
<keyword evidence="7" id="KW-0645">Protease</keyword>
<dbReference type="InterPro" id="IPR036496">
    <property type="entry name" value="CathepsinC_exc_dom_sf"/>
</dbReference>
<evidence type="ECO:0000259" key="19">
    <source>
        <dbReference type="SMART" id="SM00645"/>
    </source>
</evidence>
<keyword evidence="9" id="KW-0788">Thiol protease</keyword>
<name>A0AA47P3H0_MERPO</name>
<dbReference type="SUPFAM" id="SSF54001">
    <property type="entry name" value="Cysteine proteinases"/>
    <property type="match status" value="1"/>
</dbReference>
<feature type="compositionally biased region" description="Polar residues" evidence="17">
    <location>
        <begin position="100"/>
        <end position="115"/>
    </location>
</feature>
<dbReference type="InterPro" id="IPR013128">
    <property type="entry name" value="Peptidase_C1A"/>
</dbReference>